<comment type="caution">
    <text evidence="2">The sequence shown here is derived from an EMBL/GenBank/DDBJ whole genome shotgun (WGS) entry which is preliminary data.</text>
</comment>
<reference evidence="2 3" key="1">
    <citation type="journal article" date="2020" name="Nature">
        <title>Six reference-quality genomes reveal evolution of bat adaptations.</title>
        <authorList>
            <person name="Jebb D."/>
            <person name="Huang Z."/>
            <person name="Pippel M."/>
            <person name="Hughes G.M."/>
            <person name="Lavrichenko K."/>
            <person name="Devanna P."/>
            <person name="Winkler S."/>
            <person name="Jermiin L.S."/>
            <person name="Skirmuntt E.C."/>
            <person name="Katzourakis A."/>
            <person name="Burkitt-Gray L."/>
            <person name="Ray D.A."/>
            <person name="Sullivan K.A.M."/>
            <person name="Roscito J.G."/>
            <person name="Kirilenko B.M."/>
            <person name="Davalos L.M."/>
            <person name="Corthals A.P."/>
            <person name="Power M.L."/>
            <person name="Jones G."/>
            <person name="Ransome R.D."/>
            <person name="Dechmann D.K.N."/>
            <person name="Locatelli A.G."/>
            <person name="Puechmaille S.J."/>
            <person name="Fedrigo O."/>
            <person name="Jarvis E.D."/>
            <person name="Hiller M."/>
            <person name="Vernes S.C."/>
            <person name="Myers E.W."/>
            <person name="Teeling E.C."/>
        </authorList>
    </citation>
    <scope>NUCLEOTIDE SEQUENCE [LARGE SCALE GENOMIC DNA]</scope>
    <source>
        <strain evidence="2">MRouAeg1</strain>
        <tissue evidence="2">Muscle</tissue>
    </source>
</reference>
<dbReference type="InterPro" id="IPR050143">
    <property type="entry name" value="TRIM/RBCC"/>
</dbReference>
<protein>
    <recommendedName>
        <fullName evidence="1">B30.2/SPRY domain-containing protein</fullName>
    </recommendedName>
</protein>
<dbReference type="EMBL" id="JACASE010000014">
    <property type="protein sequence ID" value="KAF6410521.1"/>
    <property type="molecule type" value="Genomic_DNA"/>
</dbReference>
<keyword evidence="3" id="KW-1185">Reference proteome</keyword>
<dbReference type="SUPFAM" id="SSF49899">
    <property type="entry name" value="Concanavalin A-like lectins/glucanases"/>
    <property type="match status" value="1"/>
</dbReference>
<sequence>MTLDVDTANNYLVTSEGLKRVHCGLFNYVICVLGTPRFSSGHHYWEVDVATSKEWNVGICKESVPRQDEVVLSSELGFWIVSSKSKDIFSASTVPLTVLTAGPLLMPCGSVPERGYGDHFLLSHWQ</sequence>
<name>A0A7J8CI34_ROUAE</name>
<dbReference type="InterPro" id="IPR013320">
    <property type="entry name" value="ConA-like_dom_sf"/>
</dbReference>
<evidence type="ECO:0000313" key="3">
    <source>
        <dbReference type="Proteomes" id="UP000593571"/>
    </source>
</evidence>
<accession>A0A7J8CI34</accession>
<dbReference type="InterPro" id="IPR001870">
    <property type="entry name" value="B30.2/SPRY"/>
</dbReference>
<dbReference type="Proteomes" id="UP000593571">
    <property type="component" value="Unassembled WGS sequence"/>
</dbReference>
<dbReference type="PRINTS" id="PR01407">
    <property type="entry name" value="BUTYPHLNCDUF"/>
</dbReference>
<dbReference type="Gene3D" id="2.60.120.920">
    <property type="match status" value="1"/>
</dbReference>
<dbReference type="PROSITE" id="PS50188">
    <property type="entry name" value="B302_SPRY"/>
    <property type="match status" value="1"/>
</dbReference>
<dbReference type="InterPro" id="IPR003879">
    <property type="entry name" value="Butyrophylin_SPRY"/>
</dbReference>
<dbReference type="Pfam" id="PF00622">
    <property type="entry name" value="SPRY"/>
    <property type="match status" value="1"/>
</dbReference>
<dbReference type="PANTHER" id="PTHR24103">
    <property type="entry name" value="E3 UBIQUITIN-PROTEIN LIGASE TRIM"/>
    <property type="match status" value="1"/>
</dbReference>
<evidence type="ECO:0000313" key="2">
    <source>
        <dbReference type="EMBL" id="KAF6410521.1"/>
    </source>
</evidence>
<dbReference type="InterPro" id="IPR043136">
    <property type="entry name" value="B30.2/SPRY_sf"/>
</dbReference>
<organism evidence="2 3">
    <name type="scientific">Rousettus aegyptiacus</name>
    <name type="common">Egyptian fruit bat</name>
    <name type="synonym">Pteropus aegyptiacus</name>
    <dbReference type="NCBI Taxonomy" id="9407"/>
    <lineage>
        <taxon>Eukaryota</taxon>
        <taxon>Metazoa</taxon>
        <taxon>Chordata</taxon>
        <taxon>Craniata</taxon>
        <taxon>Vertebrata</taxon>
        <taxon>Euteleostomi</taxon>
        <taxon>Mammalia</taxon>
        <taxon>Eutheria</taxon>
        <taxon>Laurasiatheria</taxon>
        <taxon>Chiroptera</taxon>
        <taxon>Yinpterochiroptera</taxon>
        <taxon>Pteropodoidea</taxon>
        <taxon>Pteropodidae</taxon>
        <taxon>Rousettinae</taxon>
        <taxon>Rousettus</taxon>
    </lineage>
</organism>
<feature type="domain" description="B30.2/SPRY" evidence="1">
    <location>
        <begin position="1"/>
        <end position="126"/>
    </location>
</feature>
<gene>
    <name evidence="2" type="ORF">HJG63_009051</name>
</gene>
<dbReference type="InterPro" id="IPR003877">
    <property type="entry name" value="SPRY_dom"/>
</dbReference>
<proteinExistence type="predicted"/>
<dbReference type="AlphaFoldDB" id="A0A7J8CI34"/>
<evidence type="ECO:0000259" key="1">
    <source>
        <dbReference type="PROSITE" id="PS50188"/>
    </source>
</evidence>